<keyword evidence="1" id="KW-0732">Signal</keyword>
<dbReference type="Proteomes" id="UP000076420">
    <property type="component" value="Unassembled WGS sequence"/>
</dbReference>
<gene>
    <name evidence="2" type="primary">106051068</name>
</gene>
<dbReference type="AlphaFoldDB" id="A0A2C9KQ48"/>
<organism evidence="2 3">
    <name type="scientific">Biomphalaria glabrata</name>
    <name type="common">Bloodfluke planorb</name>
    <name type="synonym">Freshwater snail</name>
    <dbReference type="NCBI Taxonomy" id="6526"/>
    <lineage>
        <taxon>Eukaryota</taxon>
        <taxon>Metazoa</taxon>
        <taxon>Spiralia</taxon>
        <taxon>Lophotrochozoa</taxon>
        <taxon>Mollusca</taxon>
        <taxon>Gastropoda</taxon>
        <taxon>Heterobranchia</taxon>
        <taxon>Euthyneura</taxon>
        <taxon>Panpulmonata</taxon>
        <taxon>Hygrophila</taxon>
        <taxon>Lymnaeoidea</taxon>
        <taxon>Planorbidae</taxon>
        <taxon>Biomphalaria</taxon>
    </lineage>
</organism>
<dbReference type="VEuPathDB" id="VectorBase:BGLB022306"/>
<sequence>MFVFFRLTRTRMLILLMVLGFQQYLGSGALWEQIQPADRENCNEYWWANLLYVNNLISANKTCFCHSWYLSNDMQFFAIIPFCFLSSLPGSHNHYHSLFRMNGQPP</sequence>
<proteinExistence type="predicted"/>
<protein>
    <recommendedName>
        <fullName evidence="4">Secreted protein</fullName>
    </recommendedName>
</protein>
<accession>A0A2C9KQ48</accession>
<feature type="signal peptide" evidence="1">
    <location>
        <begin position="1"/>
        <end position="28"/>
    </location>
</feature>
<evidence type="ECO:0000256" key="1">
    <source>
        <dbReference type="SAM" id="SignalP"/>
    </source>
</evidence>
<evidence type="ECO:0000313" key="3">
    <source>
        <dbReference type="Proteomes" id="UP000076420"/>
    </source>
</evidence>
<reference evidence="2" key="1">
    <citation type="submission" date="2020-05" db="UniProtKB">
        <authorList>
            <consortium name="EnsemblMetazoa"/>
        </authorList>
    </citation>
    <scope>IDENTIFICATION</scope>
    <source>
        <strain evidence="2">BB02</strain>
    </source>
</reference>
<name>A0A2C9KQ48_BIOGL</name>
<dbReference type="InterPro" id="IPR052728">
    <property type="entry name" value="O2_lipid_transport_reg"/>
</dbReference>
<evidence type="ECO:0008006" key="4">
    <source>
        <dbReference type="Google" id="ProtNLM"/>
    </source>
</evidence>
<evidence type="ECO:0000313" key="2">
    <source>
        <dbReference type="EnsemblMetazoa" id="BGLB022306-PA"/>
    </source>
</evidence>
<dbReference type="VEuPathDB" id="VectorBase:BGLAX_033185"/>
<dbReference type="PANTHER" id="PTHR11161">
    <property type="entry name" value="O-ACYLTRANSFERASE"/>
    <property type="match status" value="1"/>
</dbReference>
<dbReference type="EnsemblMetazoa" id="BGLB022306-RA">
    <property type="protein sequence ID" value="BGLB022306-PA"/>
    <property type="gene ID" value="BGLB022306"/>
</dbReference>
<dbReference type="PANTHER" id="PTHR11161:SF0">
    <property type="entry name" value="O-ACYLTRANSFERASE LIKE PROTEIN"/>
    <property type="match status" value="1"/>
</dbReference>
<feature type="chain" id="PRO_5013152439" description="Secreted protein" evidence="1">
    <location>
        <begin position="29"/>
        <end position="106"/>
    </location>
</feature>
<dbReference type="KEGG" id="bgt:106051068"/>